<reference evidence="1 2" key="1">
    <citation type="submission" date="2023-01" db="EMBL/GenBank/DDBJ databases">
        <title>Cultivation and genomic characterization of new, ubiquitous marine nitrite-oxidizing bacteria from the Nitrospirales.</title>
        <authorList>
            <person name="Mueller A.J."/>
            <person name="Daebeler A."/>
            <person name="Herbold C.W."/>
            <person name="Kirkegaard R.H."/>
            <person name="Daims H."/>
        </authorList>
    </citation>
    <scope>NUCLEOTIDE SEQUENCE [LARGE SCALE GENOMIC DNA]</scope>
    <source>
        <strain evidence="1 2">VA</strain>
    </source>
</reference>
<accession>A0AA96GBU5</accession>
<protein>
    <submittedName>
        <fullName evidence="1">Uncharacterized protein</fullName>
    </submittedName>
</protein>
<proteinExistence type="predicted"/>
<evidence type="ECO:0000313" key="2">
    <source>
        <dbReference type="Proteomes" id="UP001302719"/>
    </source>
</evidence>
<dbReference type="RefSeq" id="WP_312644869.1">
    <property type="nucleotide sequence ID" value="NZ_CP116967.1"/>
</dbReference>
<keyword evidence="2" id="KW-1185">Reference proteome</keyword>
<dbReference type="KEGG" id="nall:PP769_02725"/>
<evidence type="ECO:0000313" key="1">
    <source>
        <dbReference type="EMBL" id="WNM58701.1"/>
    </source>
</evidence>
<gene>
    <name evidence="1" type="ORF">PP769_02725</name>
</gene>
<name>A0AA96GBU5_9BACT</name>
<dbReference type="EMBL" id="CP116967">
    <property type="protein sequence ID" value="WNM58701.1"/>
    <property type="molecule type" value="Genomic_DNA"/>
</dbReference>
<organism evidence="1 2">
    <name type="scientific">Candidatus Nitrospira allomarina</name>
    <dbReference type="NCBI Taxonomy" id="3020900"/>
    <lineage>
        <taxon>Bacteria</taxon>
        <taxon>Pseudomonadati</taxon>
        <taxon>Nitrospirota</taxon>
        <taxon>Nitrospiria</taxon>
        <taxon>Nitrospirales</taxon>
        <taxon>Nitrospiraceae</taxon>
        <taxon>Nitrospira</taxon>
    </lineage>
</organism>
<dbReference type="Proteomes" id="UP001302719">
    <property type="component" value="Chromosome"/>
</dbReference>
<sequence>MTQIPEQHPLRQLFGRLTERNFSEALGWPDFQVTEYVSNLLLEFIHIDQLSRIKDHEGEPVETVVELLYAAESHSQQSSAEKERDIHRHIGDLTLFLAGLFPEYCKRIKCSGLIHHKDFLVDYVKAGKRSYSIVATHQDPQGKNPPALFQTLSTNFELCVAGLGFVRLDLDRFQDSSLNQAQSQLFH</sequence>
<dbReference type="AlphaFoldDB" id="A0AA96GBU5"/>